<dbReference type="EMBL" id="FQYP01000006">
    <property type="protein sequence ID" value="SHJ18596.1"/>
    <property type="molecule type" value="Genomic_DNA"/>
</dbReference>
<organism evidence="1 2">
    <name type="scientific">Aquimarina spongiae</name>
    <dbReference type="NCBI Taxonomy" id="570521"/>
    <lineage>
        <taxon>Bacteria</taxon>
        <taxon>Pseudomonadati</taxon>
        <taxon>Bacteroidota</taxon>
        <taxon>Flavobacteriia</taxon>
        <taxon>Flavobacteriales</taxon>
        <taxon>Flavobacteriaceae</taxon>
        <taxon>Aquimarina</taxon>
    </lineage>
</organism>
<sequence>MKQLKPKKLKFDKKVITSLDKKKLNTIKGGGYTDSLLLKGCYFH</sequence>
<name>A0A1M6H8T8_9FLAO</name>
<accession>A0A1M6H8T8</accession>
<keyword evidence="2" id="KW-1185">Reference proteome</keyword>
<evidence type="ECO:0000313" key="1">
    <source>
        <dbReference type="EMBL" id="SHJ18596.1"/>
    </source>
</evidence>
<proteinExistence type="predicted"/>
<dbReference type="Proteomes" id="UP000184432">
    <property type="component" value="Unassembled WGS sequence"/>
</dbReference>
<reference evidence="2" key="1">
    <citation type="submission" date="2016-11" db="EMBL/GenBank/DDBJ databases">
        <authorList>
            <person name="Varghese N."/>
            <person name="Submissions S."/>
        </authorList>
    </citation>
    <scope>NUCLEOTIDE SEQUENCE [LARGE SCALE GENOMIC DNA]</scope>
    <source>
        <strain evidence="2">DSM 22623</strain>
    </source>
</reference>
<dbReference type="RefSeq" id="WP_280174035.1">
    <property type="nucleotide sequence ID" value="NZ_FQYP01000006.1"/>
</dbReference>
<gene>
    <name evidence="1" type="ORF">SAMN04488508_106139</name>
</gene>
<protein>
    <submittedName>
        <fullName evidence="1">Uncharacterized protein</fullName>
    </submittedName>
</protein>
<evidence type="ECO:0000313" key="2">
    <source>
        <dbReference type="Proteomes" id="UP000184432"/>
    </source>
</evidence>
<dbReference type="AlphaFoldDB" id="A0A1M6H8T8"/>